<accession>A0A2K8YYC9</accession>
<evidence type="ECO:0000313" key="5">
    <source>
        <dbReference type="Proteomes" id="UP000232883"/>
    </source>
</evidence>
<dbReference type="SUPFAM" id="SSF52172">
    <property type="entry name" value="CheY-like"/>
    <property type="match status" value="1"/>
</dbReference>
<dbReference type="OrthoDB" id="941829at2"/>
<dbReference type="GO" id="GO:0003677">
    <property type="term" value="F:DNA binding"/>
    <property type="evidence" value="ECO:0007669"/>
    <property type="project" value="InterPro"/>
</dbReference>
<keyword evidence="1 2" id="KW-0597">Phosphoprotein</keyword>
<dbReference type="RefSeq" id="WP_100988364.1">
    <property type="nucleotide sequence ID" value="NZ_CP025096.1"/>
</dbReference>
<evidence type="ECO:0000259" key="3">
    <source>
        <dbReference type="PROSITE" id="PS50110"/>
    </source>
</evidence>
<dbReference type="Pfam" id="PF04397">
    <property type="entry name" value="LytTR"/>
    <property type="match status" value="1"/>
</dbReference>
<dbReference type="PROSITE" id="PS50110">
    <property type="entry name" value="RESPONSE_REGULATORY"/>
    <property type="match status" value="1"/>
</dbReference>
<proteinExistence type="predicted"/>
<feature type="modified residue" description="4-aspartylphosphate" evidence="2">
    <location>
        <position position="60"/>
    </location>
</feature>
<sequence>MVSINILLFEDDPVDRIKVEIMVSEMISDRYEYHLIRVVDQLDDLLAYLKTNRVDLILSDIFIQKKAVGIELLKSLKQSTIPIILLTNSHEKEIFLQAQHQRSVHYLIKPFHQFSLHSIIEQTLDANLASKRYSFLDRNYLYLSHKTGQYKQVFFEEIVFVEAERTHCFIHTIGKKFVLKISLTKLLLDKLDTSFIRIHNKYAVNKQYIKQFENDTVQLIGSSCLPIGRSYKNIVTNFIKNK</sequence>
<dbReference type="KEGG" id="spir:CWM47_12860"/>
<dbReference type="InterPro" id="IPR001789">
    <property type="entry name" value="Sig_transdc_resp-reg_receiver"/>
</dbReference>
<dbReference type="PANTHER" id="PTHR44591:SF23">
    <property type="entry name" value="CHEY SUBFAMILY"/>
    <property type="match status" value="1"/>
</dbReference>
<gene>
    <name evidence="4" type="ORF">CWM47_12860</name>
</gene>
<reference evidence="4 5" key="1">
    <citation type="submission" date="2017-11" db="EMBL/GenBank/DDBJ databases">
        <title>Taxonomic description and genome sequences of Spirosoma HA7 sp. nov., isolated from pollen microhabitat of Corylus avellana.</title>
        <authorList>
            <person name="Ambika Manirajan B."/>
            <person name="Suarez C."/>
            <person name="Ratering S."/>
            <person name="Geissler-Plaum R."/>
            <person name="Cardinale M."/>
            <person name="Sylvia S."/>
        </authorList>
    </citation>
    <scope>NUCLEOTIDE SEQUENCE [LARGE SCALE GENOMIC DNA]</scope>
    <source>
        <strain evidence="4 5">HA7</strain>
    </source>
</reference>
<evidence type="ECO:0000256" key="2">
    <source>
        <dbReference type="PROSITE-ProRule" id="PRU00169"/>
    </source>
</evidence>
<organism evidence="4 5">
    <name type="scientific">Spirosoma pollinicola</name>
    <dbReference type="NCBI Taxonomy" id="2057025"/>
    <lineage>
        <taxon>Bacteria</taxon>
        <taxon>Pseudomonadati</taxon>
        <taxon>Bacteroidota</taxon>
        <taxon>Cytophagia</taxon>
        <taxon>Cytophagales</taxon>
        <taxon>Cytophagaceae</taxon>
        <taxon>Spirosoma</taxon>
    </lineage>
</organism>
<dbReference type="InterPro" id="IPR011006">
    <property type="entry name" value="CheY-like_superfamily"/>
</dbReference>
<dbReference type="AlphaFoldDB" id="A0A2K8YYC9"/>
<name>A0A2K8YYC9_9BACT</name>
<dbReference type="InterPro" id="IPR050595">
    <property type="entry name" value="Bact_response_regulator"/>
</dbReference>
<dbReference type="Gene3D" id="2.40.50.1020">
    <property type="entry name" value="LytTr DNA-binding domain"/>
    <property type="match status" value="1"/>
</dbReference>
<evidence type="ECO:0000313" key="4">
    <source>
        <dbReference type="EMBL" id="AUD02647.1"/>
    </source>
</evidence>
<dbReference type="Proteomes" id="UP000232883">
    <property type="component" value="Chromosome"/>
</dbReference>
<keyword evidence="5" id="KW-1185">Reference proteome</keyword>
<protein>
    <recommendedName>
        <fullName evidence="3">Response regulatory domain-containing protein</fullName>
    </recommendedName>
</protein>
<dbReference type="Pfam" id="PF00072">
    <property type="entry name" value="Response_reg"/>
    <property type="match status" value="1"/>
</dbReference>
<dbReference type="SMART" id="SM00448">
    <property type="entry name" value="REC"/>
    <property type="match status" value="1"/>
</dbReference>
<dbReference type="Gene3D" id="3.40.50.2300">
    <property type="match status" value="1"/>
</dbReference>
<evidence type="ECO:0000256" key="1">
    <source>
        <dbReference type="ARBA" id="ARBA00022553"/>
    </source>
</evidence>
<dbReference type="GO" id="GO:0000160">
    <property type="term" value="P:phosphorelay signal transduction system"/>
    <property type="evidence" value="ECO:0007669"/>
    <property type="project" value="InterPro"/>
</dbReference>
<dbReference type="InterPro" id="IPR007492">
    <property type="entry name" value="LytTR_DNA-bd_dom"/>
</dbReference>
<dbReference type="EMBL" id="CP025096">
    <property type="protein sequence ID" value="AUD02647.1"/>
    <property type="molecule type" value="Genomic_DNA"/>
</dbReference>
<dbReference type="PANTHER" id="PTHR44591">
    <property type="entry name" value="STRESS RESPONSE REGULATOR PROTEIN 1"/>
    <property type="match status" value="1"/>
</dbReference>
<feature type="domain" description="Response regulatory" evidence="3">
    <location>
        <begin position="5"/>
        <end position="124"/>
    </location>
</feature>
<dbReference type="SMART" id="SM00850">
    <property type="entry name" value="LytTR"/>
    <property type="match status" value="1"/>
</dbReference>